<proteinExistence type="predicted"/>
<gene>
    <name evidence="2" type="ORF">CCHLO57077_00002987</name>
</gene>
<reference evidence="2" key="1">
    <citation type="submission" date="2023-01" db="EMBL/GenBank/DDBJ databases">
        <authorList>
            <person name="Piombo E."/>
        </authorList>
    </citation>
    <scope>NUCLEOTIDE SEQUENCE</scope>
</reference>
<sequence length="97" mass="11728">FLALLYYSILVLVLGFYLFRKYFNILLFLIILIGNSYTISIRSREFAGSRLSLNYYGSHYRFYLFWLSLFKLYNLDFSIIIALYSLRLNNQEYKTDL</sequence>
<name>A0AA35QBG8_9HYPO</name>
<evidence type="ECO:0000256" key="1">
    <source>
        <dbReference type="SAM" id="Phobius"/>
    </source>
</evidence>
<feature type="non-terminal residue" evidence="2">
    <location>
        <position position="1"/>
    </location>
</feature>
<comment type="caution">
    <text evidence="2">The sequence shown here is derived from an EMBL/GenBank/DDBJ whole genome shotgun (WGS) entry which is preliminary data.</text>
</comment>
<dbReference type="AlphaFoldDB" id="A0AA35QBG8"/>
<dbReference type="EMBL" id="CABFNP030001299">
    <property type="protein sequence ID" value="CAI6098955.1"/>
    <property type="molecule type" value="Genomic_DNA"/>
</dbReference>
<dbReference type="Proteomes" id="UP001160390">
    <property type="component" value="Unassembled WGS sequence"/>
</dbReference>
<keyword evidence="1" id="KW-1133">Transmembrane helix</keyword>
<keyword evidence="3" id="KW-1185">Reference proteome</keyword>
<accession>A0AA35QBG8</accession>
<keyword evidence="1" id="KW-0472">Membrane</keyword>
<feature type="transmembrane region" description="Helical" evidence="1">
    <location>
        <begin position="22"/>
        <end position="41"/>
    </location>
</feature>
<organism evidence="2 3">
    <name type="scientific">Clonostachys chloroleuca</name>
    <dbReference type="NCBI Taxonomy" id="1926264"/>
    <lineage>
        <taxon>Eukaryota</taxon>
        <taxon>Fungi</taxon>
        <taxon>Dikarya</taxon>
        <taxon>Ascomycota</taxon>
        <taxon>Pezizomycotina</taxon>
        <taxon>Sordariomycetes</taxon>
        <taxon>Hypocreomycetidae</taxon>
        <taxon>Hypocreales</taxon>
        <taxon>Bionectriaceae</taxon>
        <taxon>Clonostachys</taxon>
    </lineage>
</organism>
<evidence type="ECO:0000313" key="2">
    <source>
        <dbReference type="EMBL" id="CAI6098955.1"/>
    </source>
</evidence>
<keyword evidence="1" id="KW-0812">Transmembrane</keyword>
<evidence type="ECO:0000313" key="3">
    <source>
        <dbReference type="Proteomes" id="UP001160390"/>
    </source>
</evidence>
<protein>
    <submittedName>
        <fullName evidence="2">Uncharacterized protein</fullName>
    </submittedName>
</protein>
<feature type="transmembrane region" description="Helical" evidence="1">
    <location>
        <begin position="62"/>
        <end position="86"/>
    </location>
</feature>